<reference evidence="2 4" key="1">
    <citation type="submission" date="2016-10" db="EMBL/GenBank/DDBJ databases">
        <title>Genome sequence of Mycobacterium talmonii.</title>
        <authorList>
            <person name="Greninger A.L."/>
            <person name="Elliott B."/>
            <person name="Vasireddy S."/>
            <person name="Vasireddy R."/>
        </authorList>
    </citation>
    <scope>NUCLEOTIDE SEQUENCE [LARGE SCALE GENOMIC DNA]</scope>
    <source>
        <strain evidence="2">MO-5499</strain>
        <strain evidence="4">NE-TNMC-100812</strain>
    </source>
</reference>
<name>A0A1S1MFH4_9MYCO</name>
<evidence type="ECO:0000313" key="5">
    <source>
        <dbReference type="Proteomes" id="UP000238296"/>
    </source>
</evidence>
<dbReference type="Pfam" id="PF03334">
    <property type="entry name" value="PhaG_MnhG_YufB"/>
    <property type="match status" value="1"/>
</dbReference>
<gene>
    <name evidence="2" type="ORF">BKN37_27130</name>
    <name evidence="3" type="ORF">C1Y40_05157</name>
</gene>
<keyword evidence="1" id="KW-0812">Transmembrane</keyword>
<evidence type="ECO:0000313" key="3">
    <source>
        <dbReference type="EMBL" id="PQM44680.1"/>
    </source>
</evidence>
<comment type="caution">
    <text evidence="2">The sequence shown here is derived from an EMBL/GenBank/DDBJ whole genome shotgun (WGS) entry which is preliminary data.</text>
</comment>
<evidence type="ECO:0000313" key="4">
    <source>
        <dbReference type="Proteomes" id="UP000179734"/>
    </source>
</evidence>
<sequence>MTGPVEWVGWGLVFAGVLVMVVSALAAAARSAVFDRLHLLTVTTSVGAPLIGLGLVLRQGWTAASAMVVVITAVVLATAPVMSAATARLTGQYAGVVEQDSPS</sequence>
<accession>A0A1S1MFH4</accession>
<keyword evidence="1" id="KW-0472">Membrane</keyword>
<dbReference type="Proteomes" id="UP000179734">
    <property type="component" value="Unassembled WGS sequence"/>
</dbReference>
<protein>
    <submittedName>
        <fullName evidence="2">Uncharacterized protein</fullName>
    </submittedName>
</protein>
<keyword evidence="1" id="KW-1133">Transmembrane helix</keyword>
<dbReference type="GO" id="GO:0098662">
    <property type="term" value="P:inorganic cation transmembrane transport"/>
    <property type="evidence" value="ECO:0007669"/>
    <property type="project" value="InterPro"/>
</dbReference>
<dbReference type="AlphaFoldDB" id="A0A1S1MFH4"/>
<reference evidence="3" key="3">
    <citation type="submission" date="2018-01" db="EMBL/GenBank/DDBJ databases">
        <authorList>
            <person name="Gaut B.S."/>
            <person name="Morton B.R."/>
            <person name="Clegg M.T."/>
            <person name="Duvall M.R."/>
        </authorList>
    </citation>
    <scope>NUCLEOTIDE SEQUENCE</scope>
    <source>
        <strain evidence="3">ATCC BAA-2683</strain>
    </source>
</reference>
<feature type="transmembrane region" description="Helical" evidence="1">
    <location>
        <begin position="39"/>
        <end position="57"/>
    </location>
</feature>
<dbReference type="InterPro" id="IPR005133">
    <property type="entry name" value="PhaG_MnhG_YufB"/>
</dbReference>
<dbReference type="EMBL" id="PPEA01000736">
    <property type="protein sequence ID" value="PQM44680.1"/>
    <property type="molecule type" value="Genomic_DNA"/>
</dbReference>
<dbReference type="RefSeq" id="WP_071030392.1">
    <property type="nucleotide sequence ID" value="NZ_MLQM01000332.1"/>
</dbReference>
<dbReference type="GO" id="GO:0015297">
    <property type="term" value="F:antiporter activity"/>
    <property type="evidence" value="ECO:0007669"/>
    <property type="project" value="InterPro"/>
</dbReference>
<dbReference type="Proteomes" id="UP000238296">
    <property type="component" value="Unassembled WGS sequence"/>
</dbReference>
<evidence type="ECO:0000256" key="1">
    <source>
        <dbReference type="SAM" id="Phobius"/>
    </source>
</evidence>
<proteinExistence type="predicted"/>
<dbReference type="EMBL" id="MLQM01000332">
    <property type="protein sequence ID" value="OHU81597.1"/>
    <property type="molecule type" value="Genomic_DNA"/>
</dbReference>
<feature type="transmembrane region" description="Helical" evidence="1">
    <location>
        <begin position="63"/>
        <end position="82"/>
    </location>
</feature>
<evidence type="ECO:0000313" key="2">
    <source>
        <dbReference type="EMBL" id="OHU81597.1"/>
    </source>
</evidence>
<organism evidence="2 4">
    <name type="scientific">Mycobacterium talmoniae</name>
    <dbReference type="NCBI Taxonomy" id="1858794"/>
    <lineage>
        <taxon>Bacteria</taxon>
        <taxon>Bacillati</taxon>
        <taxon>Actinomycetota</taxon>
        <taxon>Actinomycetes</taxon>
        <taxon>Mycobacteriales</taxon>
        <taxon>Mycobacteriaceae</taxon>
        <taxon>Mycobacterium</taxon>
    </lineage>
</organism>
<keyword evidence="4" id="KW-1185">Reference proteome</keyword>
<reference evidence="3 5" key="2">
    <citation type="journal article" date="2017" name="Int. J. Syst. Evol. Microbiol.">
        <title>Mycobacterium talmoniae sp. nov., a slowly growing mycobacterium isolated from human respiratory samples.</title>
        <authorList>
            <person name="Davidson R.M."/>
            <person name="DeGroote M.A."/>
            <person name="Marola J.L."/>
            <person name="Buss S."/>
            <person name="Jones V."/>
            <person name="McNeil M.R."/>
            <person name="Freifeld A.G."/>
            <person name="Elaine Epperson L."/>
            <person name="Hasan N.A."/>
            <person name="Jackson M."/>
            <person name="Iwen P.C."/>
            <person name="Salfinger M."/>
            <person name="Strong M."/>
        </authorList>
    </citation>
    <scope>NUCLEOTIDE SEQUENCE [LARGE SCALE GENOMIC DNA]</scope>
    <source>
        <strain evidence="3 5">ATCC BAA-2683</strain>
    </source>
</reference>
<feature type="transmembrane region" description="Helical" evidence="1">
    <location>
        <begin position="7"/>
        <end position="27"/>
    </location>
</feature>